<dbReference type="Proteomes" id="UP000654075">
    <property type="component" value="Unassembled WGS sequence"/>
</dbReference>
<proteinExistence type="predicted"/>
<evidence type="ECO:0000313" key="3">
    <source>
        <dbReference type="Proteomes" id="UP000626109"/>
    </source>
</evidence>
<dbReference type="EMBL" id="CAJNNV010000049">
    <property type="protein sequence ID" value="CAE8581221.1"/>
    <property type="molecule type" value="Genomic_DNA"/>
</dbReference>
<evidence type="ECO:0000313" key="4">
    <source>
        <dbReference type="Proteomes" id="UP000654075"/>
    </source>
</evidence>
<dbReference type="Proteomes" id="UP000626109">
    <property type="component" value="Unassembled WGS sequence"/>
</dbReference>
<dbReference type="OrthoDB" id="429767at2759"/>
<dbReference type="EMBL" id="CAJNNW010013291">
    <property type="protein sequence ID" value="CAE8655209.1"/>
    <property type="molecule type" value="Genomic_DNA"/>
</dbReference>
<organism evidence="2 3">
    <name type="scientific">Polarella glacialis</name>
    <name type="common">Dinoflagellate</name>
    <dbReference type="NCBI Taxonomy" id="89957"/>
    <lineage>
        <taxon>Eukaryota</taxon>
        <taxon>Sar</taxon>
        <taxon>Alveolata</taxon>
        <taxon>Dinophyceae</taxon>
        <taxon>Suessiales</taxon>
        <taxon>Suessiaceae</taxon>
        <taxon>Polarella</taxon>
    </lineage>
</organism>
<evidence type="ECO:0000313" key="2">
    <source>
        <dbReference type="EMBL" id="CAE8655209.1"/>
    </source>
</evidence>
<protein>
    <submittedName>
        <fullName evidence="2">Uncharacterized protein</fullName>
    </submittedName>
</protein>
<reference evidence="2" key="1">
    <citation type="submission" date="2021-02" db="EMBL/GenBank/DDBJ databases">
        <authorList>
            <person name="Dougan E. K."/>
            <person name="Rhodes N."/>
            <person name="Thang M."/>
            <person name="Chan C."/>
        </authorList>
    </citation>
    <scope>NUCLEOTIDE SEQUENCE</scope>
</reference>
<accession>A0A813IR62</accession>
<gene>
    <name evidence="1" type="ORF">PGLA1383_LOCUS251</name>
    <name evidence="2" type="ORF">PGLA2088_LOCUS11485</name>
</gene>
<keyword evidence="4" id="KW-1185">Reference proteome</keyword>
<dbReference type="AlphaFoldDB" id="A0A813IR62"/>
<sequence length="270" mass="30145">MIATFLWTGFPMLMNDGKMEVEGYLRIYVDLDTRSMTTATFDDRELTAKDAVTLVFVHAAIAGHVVLHAYGNWACNIEGDVSSFMKTMGIATVFYNYSGSTGFPRLARLLHEFNLTRYDLTHIGDIISYGCACGVPPHASIVELRTHSKVVDFVIRVRRKFLKTFGKYQSKFPGVDGEALFIGTILHSLDHSLGAENMPEPLWLDVNSPTFGAMAEVGRIAQTTFLDDLPCLLFHKLYKNAPDVFYKEVYSHALAINPKLADFMGTAIIK</sequence>
<comment type="caution">
    <text evidence="2">The sequence shown here is derived from an EMBL/GenBank/DDBJ whole genome shotgun (WGS) entry which is preliminary data.</text>
</comment>
<evidence type="ECO:0000313" key="1">
    <source>
        <dbReference type="EMBL" id="CAE8581221.1"/>
    </source>
</evidence>
<name>A0A813IR62_POLGL</name>